<dbReference type="InterPro" id="IPR035986">
    <property type="entry name" value="PKD_dom_sf"/>
</dbReference>
<proteinExistence type="predicted"/>
<accession>A0A1I6NYT0</accession>
<dbReference type="InterPro" id="IPR000601">
    <property type="entry name" value="PKD_dom"/>
</dbReference>
<dbReference type="EMBL" id="FPAG01000001">
    <property type="protein sequence ID" value="SFS33091.1"/>
    <property type="molecule type" value="Genomic_DNA"/>
</dbReference>
<dbReference type="Pfam" id="PF00801">
    <property type="entry name" value="PKD"/>
    <property type="match status" value="1"/>
</dbReference>
<dbReference type="InterPro" id="IPR052025">
    <property type="entry name" value="Xyloglucanase_GH74"/>
</dbReference>
<dbReference type="GO" id="GO:0010411">
    <property type="term" value="P:xyloglucan metabolic process"/>
    <property type="evidence" value="ECO:0007669"/>
    <property type="project" value="TreeGrafter"/>
</dbReference>
<dbReference type="InterPro" id="IPR013783">
    <property type="entry name" value="Ig-like_fold"/>
</dbReference>
<dbReference type="Pfam" id="PF02012">
    <property type="entry name" value="BNR"/>
    <property type="match status" value="1"/>
</dbReference>
<dbReference type="Gene3D" id="2.130.10.10">
    <property type="entry name" value="YVTN repeat-like/Quinoprotein amine dehydrogenase"/>
    <property type="match status" value="3"/>
</dbReference>
<dbReference type="InterPro" id="IPR002860">
    <property type="entry name" value="BNR_rpt"/>
</dbReference>
<organism evidence="2 3">
    <name type="scientific">Zhouia amylolytica</name>
    <dbReference type="NCBI Taxonomy" id="376730"/>
    <lineage>
        <taxon>Bacteria</taxon>
        <taxon>Pseudomonadati</taxon>
        <taxon>Bacteroidota</taxon>
        <taxon>Flavobacteriia</taxon>
        <taxon>Flavobacteriales</taxon>
        <taxon>Flavobacteriaceae</taxon>
        <taxon>Zhouia</taxon>
    </lineage>
</organism>
<dbReference type="AlphaFoldDB" id="A0A1I6NYT0"/>
<reference evidence="2 3" key="1">
    <citation type="submission" date="2016-10" db="EMBL/GenBank/DDBJ databases">
        <authorList>
            <person name="de Groot N.N."/>
        </authorList>
    </citation>
    <scope>NUCLEOTIDE SEQUENCE [LARGE SCALE GENOMIC DNA]</scope>
    <source>
        <strain evidence="2 3">CGMCC 1.6114</strain>
    </source>
</reference>
<dbReference type="PANTHER" id="PTHR43739:SF5">
    <property type="entry name" value="EXO-ALPHA-SIALIDASE"/>
    <property type="match status" value="1"/>
</dbReference>
<dbReference type="SUPFAM" id="SSF110296">
    <property type="entry name" value="Oligoxyloglucan reducing end-specific cellobiohydrolase"/>
    <property type="match status" value="2"/>
</dbReference>
<feature type="domain" description="PKD" evidence="1">
    <location>
        <begin position="856"/>
        <end position="907"/>
    </location>
</feature>
<gene>
    <name evidence="2" type="ORF">SAMN04487906_0022</name>
</gene>
<dbReference type="PANTHER" id="PTHR43739">
    <property type="entry name" value="XYLOGLUCANASE (EUROFUNG)"/>
    <property type="match status" value="1"/>
</dbReference>
<name>A0A1I6NYT0_9FLAO</name>
<dbReference type="SUPFAM" id="SSF49299">
    <property type="entry name" value="PKD domain"/>
    <property type="match status" value="1"/>
</dbReference>
<evidence type="ECO:0000259" key="1">
    <source>
        <dbReference type="Pfam" id="PF00801"/>
    </source>
</evidence>
<protein>
    <submittedName>
        <fullName evidence="2">BNR/Asp-box repeat-containing protein</fullName>
    </submittedName>
</protein>
<sequence length="918" mass="103078">MFRANSISMLKSKSVLKVLLLGVLCLVCGVLISFDYDKDPAKDGEELTVQKKMYWSNQHKLTSWYNALGLENPNFFEVRDQFVSYFENRPYVKTEAVKEYKKYIAKNFPNIDANGNYIEPISSEVNLRKKPKAGNKWKQIFLKWNTRQDNSGVGVLRSIRIKPDEPTTVLAGAATAGIWMTENAGEDWSLVSNDVPEVEWVNEIVYSRKDPKVVYAATNIGVIKSVNGGNSWDYTALKKTFPDKFGSLLWVDVSSVSSDLVYATTEEKGAYTLHVSEDGGDSWSEKYKTTNKIWDMRVKPNDPKIVYILEVSEKTKWINFKRSIDGGQTFEVVSEGFPADHNTKAHRARLGTTPANNEVVYIAIGFNGGRDKDMISFFKSSDAGKSFSKNCCGNSEEPLVNAMGTTDFLYDTCHLAQLTWNFAFTVSETDENVLACAANKLKVSTDGGKTWHFDLTGEVTKGRAYDRYPTNDVHTGVHGDHHGLSIVGDHIWDGNDGGAYYSADGGKTIVKDKSDGLGIQELWGFGQSFKNDIMAVGLNHNRICFRDDEVYGGWIGVNGADAMAANVNPIDDQYMYTHPWGHQRVKRSLEGVKGHQFQDLGIELGYITLDNLEFHPHKYYTIYGSDYGDRNKTYLLKKTVDNAQSWQTISSFVDEKKNAVAVKTSFANSDYVYAVVEPNKVIKSTDEGTTWKEVSPPQSLVKDYALWRMAVSDQNPEHVWVTVKGSQNEVKVIGSKDGGNSWFDFSEGLPSYAIYSMIYQRGSNDILYVGTRLGVYYRKKGMKQWELFGEGMQAANTSFMFINYAKGKIRVGTSRGLWENDLVELTAPKANMSADKTEVSDKDPFVRFADYSVVDKEAEYYWEFPGGIPATSTEERPIVSYENASSGKYDVVLTVKDKRGESKQTLKGFVTRKADDSK</sequence>
<evidence type="ECO:0000313" key="3">
    <source>
        <dbReference type="Proteomes" id="UP000183209"/>
    </source>
</evidence>
<dbReference type="Gene3D" id="2.60.40.10">
    <property type="entry name" value="Immunoglobulins"/>
    <property type="match status" value="1"/>
</dbReference>
<evidence type="ECO:0000313" key="2">
    <source>
        <dbReference type="EMBL" id="SFS33091.1"/>
    </source>
</evidence>
<dbReference type="OrthoDB" id="9757947at2"/>
<dbReference type="InterPro" id="IPR015943">
    <property type="entry name" value="WD40/YVTN_repeat-like_dom_sf"/>
</dbReference>
<dbReference type="Proteomes" id="UP000183209">
    <property type="component" value="Unassembled WGS sequence"/>
</dbReference>